<accession>A0ABY7VSU6</accession>
<dbReference type="PANTHER" id="PTHR30536:SF5">
    <property type="entry name" value="ALTRONATE DEHYDRATASE"/>
    <property type="match status" value="1"/>
</dbReference>
<dbReference type="InterPro" id="IPR052172">
    <property type="entry name" value="UxaA_altronate/galactarate_dh"/>
</dbReference>
<evidence type="ECO:0000256" key="2">
    <source>
        <dbReference type="ARBA" id="ARBA00023239"/>
    </source>
</evidence>
<dbReference type="EMBL" id="CP117811">
    <property type="protein sequence ID" value="WDE96976.1"/>
    <property type="molecule type" value="Genomic_DNA"/>
</dbReference>
<organism evidence="4 5">
    <name type="scientific">Lentisphaera profundi</name>
    <dbReference type="NCBI Taxonomy" id="1658616"/>
    <lineage>
        <taxon>Bacteria</taxon>
        <taxon>Pseudomonadati</taxon>
        <taxon>Lentisphaerota</taxon>
        <taxon>Lentisphaeria</taxon>
        <taxon>Lentisphaerales</taxon>
        <taxon>Lentisphaeraceae</taxon>
        <taxon>Lentisphaera</taxon>
    </lineage>
</organism>
<name>A0ABY7VSU6_9BACT</name>
<feature type="domain" description="SAF" evidence="3">
    <location>
        <begin position="13"/>
        <end position="84"/>
    </location>
</feature>
<dbReference type="InterPro" id="IPR048332">
    <property type="entry name" value="GD_AH_C"/>
</dbReference>
<dbReference type="Pfam" id="PF04295">
    <property type="entry name" value="GD_AH_second"/>
    <property type="match status" value="1"/>
</dbReference>
<sequence length="550" mass="59224">MAKKSFLVLHPKDDLAVALTPLSAGKVIVHSDQTITLLTDVKVKHKFALIDFNKDSIMTQYGVPVGRALSDIKTGEAITTENTEHSSDDMCNWMPGYQAPPTDASKFEGQTFKGFQRADGQVGTRNNWLVIPLVFCENNNLMTLREVFNRELGFTDHSSYQDELRNLTELYKNGASVDDILNSAESSGAKTQSSNNLFPNVDGLKFLFHNMGCGGTNEDSQVLAQLLAGYIKHPNTAGATILSLGCQKTQMGLLESYLERLDIANKPIYFHEQQQIGTEQELISKAIKSTFAGLIQANQHQRQDSPLSKLVIGVECGASDGFSGISSNPAIGQVSDLIVKLGGSAVLSEFPELFGVEKEMIMRCKDEKTANTFIDLMRSYEARAEADGTSMSSNPSPGNIKDGLITDAMKSAGAAKKGGTAVIQDVQDYPGYITKKGLNLLNTPGNDVESCTALAGAGCNLILFSTGLGTPTGNPVTPVIKVSSNTKVAITMPDIIDFDTGCIISGEKSLEETGQDLLRHCIDVASGTTISKAEKLGQDDFIPWKRGTSL</sequence>
<proteinExistence type="inferred from homology"/>
<dbReference type="PANTHER" id="PTHR30536">
    <property type="entry name" value="ALTRONATE/GALACTARATE DEHYDRATASE"/>
    <property type="match status" value="1"/>
</dbReference>
<reference evidence="4 5" key="1">
    <citation type="submission" date="2023-02" db="EMBL/GenBank/DDBJ databases">
        <title>Genome sequence of Lentisphaera profundi SAORIC-696.</title>
        <authorList>
            <person name="Kim e."/>
            <person name="Cho J.-C."/>
            <person name="Choi A."/>
            <person name="Kang I."/>
        </authorList>
    </citation>
    <scope>NUCLEOTIDE SEQUENCE [LARGE SCALE GENOMIC DNA]</scope>
    <source>
        <strain evidence="4 5">SAORIC-696</strain>
    </source>
</reference>
<dbReference type="Proteomes" id="UP001214250">
    <property type="component" value="Chromosome 1"/>
</dbReference>
<evidence type="ECO:0000313" key="5">
    <source>
        <dbReference type="Proteomes" id="UP001214250"/>
    </source>
</evidence>
<dbReference type="InterPro" id="IPR013974">
    <property type="entry name" value="SAF"/>
</dbReference>
<dbReference type="RefSeq" id="WP_274151083.1">
    <property type="nucleotide sequence ID" value="NZ_CP117811.1"/>
</dbReference>
<evidence type="ECO:0000259" key="3">
    <source>
        <dbReference type="SMART" id="SM00858"/>
    </source>
</evidence>
<evidence type="ECO:0000256" key="1">
    <source>
        <dbReference type="ARBA" id="ARBA00010986"/>
    </source>
</evidence>
<comment type="similarity">
    <text evidence="1">Belongs to the UxaA family.</text>
</comment>
<dbReference type="InterPro" id="IPR007392">
    <property type="entry name" value="GD_AH_second"/>
</dbReference>
<gene>
    <name evidence="4" type="ORF">PQO03_03250</name>
</gene>
<dbReference type="Pfam" id="PF08666">
    <property type="entry name" value="SAF"/>
    <property type="match status" value="1"/>
</dbReference>
<keyword evidence="5" id="KW-1185">Reference proteome</keyword>
<protein>
    <submittedName>
        <fullName evidence="4">Altronate dehydratase family protein</fullName>
    </submittedName>
</protein>
<evidence type="ECO:0000313" key="4">
    <source>
        <dbReference type="EMBL" id="WDE96976.1"/>
    </source>
</evidence>
<dbReference type="CDD" id="cd11613">
    <property type="entry name" value="SAF_AH_GD"/>
    <property type="match status" value="1"/>
</dbReference>
<keyword evidence="2" id="KW-0456">Lyase</keyword>
<dbReference type="Pfam" id="PF20629">
    <property type="entry name" value="GD_AH_C"/>
    <property type="match status" value="1"/>
</dbReference>
<dbReference type="SMART" id="SM00858">
    <property type="entry name" value="SAF"/>
    <property type="match status" value="1"/>
</dbReference>
<dbReference type="Gene3D" id="2.30.130.110">
    <property type="match status" value="1"/>
</dbReference>
<dbReference type="InterPro" id="IPR044144">
    <property type="entry name" value="SAF_UxaA/GarD"/>
</dbReference>